<proteinExistence type="inferred from homology"/>
<dbReference type="Gene3D" id="3.40.50.10490">
    <property type="entry name" value="Glucose-6-phosphate isomerase like protein, domain 1"/>
    <property type="match status" value="2"/>
</dbReference>
<dbReference type="PANTHER" id="PTHR11469">
    <property type="entry name" value="GLUCOSE-6-PHOSPHATE ISOMERASE"/>
    <property type="match status" value="1"/>
</dbReference>
<dbReference type="InterPro" id="IPR046348">
    <property type="entry name" value="SIS_dom_sf"/>
</dbReference>
<dbReference type="OrthoDB" id="140919at2"/>
<dbReference type="UniPathway" id="UPA00109">
    <property type="reaction ID" value="UER00181"/>
</dbReference>
<dbReference type="PROSITE" id="PS00765">
    <property type="entry name" value="P_GLUCOSE_ISOMERASE_1"/>
    <property type="match status" value="1"/>
</dbReference>
<organism evidence="10 11">
    <name type="scientific">Marinobacter excellens HL-55</name>
    <dbReference type="NCBI Taxonomy" id="1305731"/>
    <lineage>
        <taxon>Bacteria</taxon>
        <taxon>Pseudomonadati</taxon>
        <taxon>Pseudomonadota</taxon>
        <taxon>Gammaproteobacteria</taxon>
        <taxon>Pseudomonadales</taxon>
        <taxon>Marinobacteraceae</taxon>
        <taxon>Marinobacter</taxon>
    </lineage>
</organism>
<dbReference type="CDD" id="cd05016">
    <property type="entry name" value="SIS_PGI_2"/>
    <property type="match status" value="1"/>
</dbReference>
<keyword evidence="3 8" id="KW-0312">Gluconeogenesis</keyword>
<evidence type="ECO:0000313" key="11">
    <source>
        <dbReference type="Proteomes" id="UP000050416"/>
    </source>
</evidence>
<dbReference type="InterPro" id="IPR001672">
    <property type="entry name" value="G6P_Isomerase"/>
</dbReference>
<dbReference type="FunFam" id="3.40.50.10490:FF:000018">
    <property type="entry name" value="Glucose-6-phosphate isomerase"/>
    <property type="match status" value="1"/>
</dbReference>
<evidence type="ECO:0000256" key="2">
    <source>
        <dbReference type="ARBA" id="ARBA00006604"/>
    </source>
</evidence>
<evidence type="ECO:0000256" key="6">
    <source>
        <dbReference type="ARBA" id="ARBA00023235"/>
    </source>
</evidence>
<dbReference type="UniPathway" id="UPA00138"/>
<accession>A0A0P7ZE67</accession>
<comment type="pathway">
    <text evidence="8">Carbohydrate biosynthesis; gluconeogenesis.</text>
</comment>
<dbReference type="PROSITE" id="PS51463">
    <property type="entry name" value="P_GLUCOSE_ISOMERASE_3"/>
    <property type="match status" value="1"/>
</dbReference>
<dbReference type="PANTHER" id="PTHR11469:SF1">
    <property type="entry name" value="GLUCOSE-6-PHOSPHATE ISOMERASE"/>
    <property type="match status" value="1"/>
</dbReference>
<dbReference type="NCBIfam" id="NF001211">
    <property type="entry name" value="PRK00179.1"/>
    <property type="match status" value="1"/>
</dbReference>
<dbReference type="PRINTS" id="PR00662">
    <property type="entry name" value="G6PISOMERASE"/>
</dbReference>
<dbReference type="InterPro" id="IPR035476">
    <property type="entry name" value="SIS_PGI_1"/>
</dbReference>
<dbReference type="Proteomes" id="UP000050416">
    <property type="component" value="Unassembled WGS sequence"/>
</dbReference>
<comment type="subcellular location">
    <subcellularLocation>
        <location evidence="8">Cytoplasm</location>
    </subcellularLocation>
</comment>
<evidence type="ECO:0000313" key="10">
    <source>
        <dbReference type="EMBL" id="KPQ27509.1"/>
    </source>
</evidence>
<comment type="pathway">
    <text evidence="1 8 9">Carbohydrate degradation; glycolysis; D-glyceraldehyde 3-phosphate and glycerone phosphate from D-glucose: step 2/4.</text>
</comment>
<feature type="active site" evidence="8">
    <location>
        <position position="388"/>
    </location>
</feature>
<dbReference type="EMBL" id="LJZQ01000027">
    <property type="protein sequence ID" value="KPQ27509.1"/>
    <property type="molecule type" value="Genomic_DNA"/>
</dbReference>
<dbReference type="AlphaFoldDB" id="A0A0P7ZE67"/>
<dbReference type="InterPro" id="IPR018189">
    <property type="entry name" value="Phosphoglucose_isomerase_CS"/>
</dbReference>
<dbReference type="STRING" id="1305731.GCA_000934705_02477"/>
<evidence type="ECO:0000256" key="3">
    <source>
        <dbReference type="ARBA" id="ARBA00022432"/>
    </source>
</evidence>
<name>A0A0P7ZE67_9GAMM</name>
<comment type="caution">
    <text evidence="10">The sequence shown here is derived from an EMBL/GenBank/DDBJ whole genome shotgun (WGS) entry which is preliminary data.</text>
</comment>
<reference evidence="10 11" key="1">
    <citation type="submission" date="2015-09" db="EMBL/GenBank/DDBJ databases">
        <title>Identification and resolution of microdiversity through metagenomic sequencing of parallel consortia.</title>
        <authorList>
            <person name="Nelson W.C."/>
            <person name="Romine M.F."/>
            <person name="Lindemann S.R."/>
        </authorList>
    </citation>
    <scope>NUCLEOTIDE SEQUENCE [LARGE SCALE GENOMIC DNA]</scope>
    <source>
        <strain evidence="10">HL-55</strain>
    </source>
</reference>
<feature type="active site" description="Proton donor" evidence="8">
    <location>
        <position position="357"/>
    </location>
</feature>
<evidence type="ECO:0000256" key="9">
    <source>
        <dbReference type="RuleBase" id="RU000612"/>
    </source>
</evidence>
<protein>
    <recommendedName>
        <fullName evidence="8">Glucose-6-phosphate isomerase</fullName>
        <shortName evidence="8">GPI</shortName>
        <ecNumber evidence="8">5.3.1.9</ecNumber>
    </recommendedName>
    <alternativeName>
        <fullName evidence="8">Phosphoglucose isomerase</fullName>
        <shortName evidence="8">PGI</shortName>
    </alternativeName>
    <alternativeName>
        <fullName evidence="8">Phosphohexose isomerase</fullName>
        <shortName evidence="8">PHI</shortName>
    </alternativeName>
</protein>
<evidence type="ECO:0000256" key="8">
    <source>
        <dbReference type="HAMAP-Rule" id="MF_00473"/>
    </source>
</evidence>
<sequence>MAEQPATPTNTPQWQTLARQQSQLAETPMRDLFAQDSERANRYLIEGAGLTLDFSRNRLTDEILDALMALSDACGLDQRRTALFTGEIVNLTENRPALHTALRQPADQDVRVDGRNIVPEIHQTLEQMDRLVSAVHSGKHSGYTGKAFTDLVSIGIGGSFLGPKLAVEALKPYWQGGIRCHFVANIDGTNITETLAELDPETTLFLVQSKSFRTQETLENGQVARQWFVDNGGTDAAVSAHFLAVTTNAAEATRFGIDRDNIFPMWDWVGGRYSLWSAIGLPIALTLGMDHFRGLLNGAHAMDCHFRDQPGDRNLPIVMAMLSVWYNNFWGAESHAVLPYDEYLKHLPEHLQQLDMESNGKRVTQSGRAVDYQTGPVLWGGVGANGQHAYHQLIHQGTRLIPADFIIPLQSHNPVAHHHATLFANCLSQARAMMAGKTRAEAEQELIKGGVDAATAAALAPHKAIPGNQPSNILMMDKLTPETLGALIALYEHRTFVQSVIWNLDCFDQWGVELGKQIGNEILPRLLNEEQAGSAGDSATDNLIRRFRSANQRP</sequence>
<dbReference type="HAMAP" id="MF_00473">
    <property type="entry name" value="G6P_isomerase"/>
    <property type="match status" value="1"/>
</dbReference>
<dbReference type="GO" id="GO:0051156">
    <property type="term" value="P:glucose 6-phosphate metabolic process"/>
    <property type="evidence" value="ECO:0007669"/>
    <property type="project" value="TreeGrafter"/>
</dbReference>
<keyword evidence="4 8" id="KW-0963">Cytoplasm</keyword>
<dbReference type="GO" id="GO:0004347">
    <property type="term" value="F:glucose-6-phosphate isomerase activity"/>
    <property type="evidence" value="ECO:0007669"/>
    <property type="project" value="UniProtKB-UniRule"/>
</dbReference>
<dbReference type="PATRIC" id="fig|1305731.5.peg.1680"/>
<dbReference type="EC" id="5.3.1.9" evidence="8"/>
<keyword evidence="6 8" id="KW-0413">Isomerase</keyword>
<gene>
    <name evidence="8 10" type="primary">pgi</name>
    <name evidence="10" type="ORF">HLUCCX14_14610</name>
</gene>
<dbReference type="GO" id="GO:0097367">
    <property type="term" value="F:carbohydrate derivative binding"/>
    <property type="evidence" value="ECO:0007669"/>
    <property type="project" value="InterPro"/>
</dbReference>
<comment type="similarity">
    <text evidence="2 8 9">Belongs to the GPI family.</text>
</comment>
<evidence type="ECO:0000256" key="1">
    <source>
        <dbReference type="ARBA" id="ARBA00004926"/>
    </source>
</evidence>
<dbReference type="Pfam" id="PF00342">
    <property type="entry name" value="PGI"/>
    <property type="match status" value="1"/>
</dbReference>
<dbReference type="InterPro" id="IPR023096">
    <property type="entry name" value="G6P_Isomerase_C"/>
</dbReference>
<dbReference type="GO" id="GO:0005829">
    <property type="term" value="C:cytosol"/>
    <property type="evidence" value="ECO:0007669"/>
    <property type="project" value="TreeGrafter"/>
</dbReference>
<comment type="function">
    <text evidence="8">Catalyzes the reversible isomerization of glucose-6-phosphate to fructose-6-phosphate.</text>
</comment>
<evidence type="ECO:0000256" key="5">
    <source>
        <dbReference type="ARBA" id="ARBA00023152"/>
    </source>
</evidence>
<keyword evidence="5 8" id="KW-0324">Glycolysis</keyword>
<dbReference type="GO" id="GO:0006096">
    <property type="term" value="P:glycolytic process"/>
    <property type="evidence" value="ECO:0007669"/>
    <property type="project" value="UniProtKB-UniRule"/>
</dbReference>
<dbReference type="GO" id="GO:0006094">
    <property type="term" value="P:gluconeogenesis"/>
    <property type="evidence" value="ECO:0007669"/>
    <property type="project" value="UniProtKB-UniRule"/>
</dbReference>
<evidence type="ECO:0000256" key="4">
    <source>
        <dbReference type="ARBA" id="ARBA00022490"/>
    </source>
</evidence>
<comment type="catalytic activity">
    <reaction evidence="7 8 9">
        <text>alpha-D-glucose 6-phosphate = beta-D-fructose 6-phosphate</text>
        <dbReference type="Rhea" id="RHEA:11816"/>
        <dbReference type="ChEBI" id="CHEBI:57634"/>
        <dbReference type="ChEBI" id="CHEBI:58225"/>
        <dbReference type="EC" id="5.3.1.9"/>
    </reaction>
</comment>
<dbReference type="GO" id="GO:0048029">
    <property type="term" value="F:monosaccharide binding"/>
    <property type="evidence" value="ECO:0007669"/>
    <property type="project" value="TreeGrafter"/>
</dbReference>
<dbReference type="PROSITE" id="PS00174">
    <property type="entry name" value="P_GLUCOSE_ISOMERASE_2"/>
    <property type="match status" value="1"/>
</dbReference>
<dbReference type="InterPro" id="IPR035482">
    <property type="entry name" value="SIS_PGI_2"/>
</dbReference>
<dbReference type="Gene3D" id="1.10.1390.10">
    <property type="match status" value="1"/>
</dbReference>
<evidence type="ECO:0000256" key="7">
    <source>
        <dbReference type="ARBA" id="ARBA00029321"/>
    </source>
</evidence>
<dbReference type="CDD" id="cd05015">
    <property type="entry name" value="SIS_PGI_1"/>
    <property type="match status" value="1"/>
</dbReference>
<feature type="active site" evidence="8">
    <location>
        <position position="516"/>
    </location>
</feature>
<dbReference type="SUPFAM" id="SSF53697">
    <property type="entry name" value="SIS domain"/>
    <property type="match status" value="1"/>
</dbReference>